<dbReference type="EMBL" id="CABVMM010000007">
    <property type="protein sequence ID" value="VVV00712.1"/>
    <property type="molecule type" value="Genomic_DNA"/>
</dbReference>
<sequence length="108" mass="12560">MKTTYENNAILQEMNKLISSSCQQVNPKFEKFQQALIKKHFGALQATNDLLKKEVHLKLMVKEGQYTHVVVQYNNFEEFLKSCLEDDLGNLSFYQNMLTFYNTSVDVA</sequence>
<gene>
    <name evidence="1" type="ORF">FVB9532_01987</name>
</gene>
<proteinExistence type="predicted"/>
<name>A0AC61Y8C0_9FLAO</name>
<accession>A0AC61Y8C0</accession>
<reference evidence="1" key="1">
    <citation type="submission" date="2019-09" db="EMBL/GenBank/DDBJ databases">
        <authorList>
            <person name="Rodrigo-Torres L."/>
            <person name="Arahal R. D."/>
            <person name="Lucena T."/>
        </authorList>
    </citation>
    <scope>NUCLEOTIDE SEQUENCE</scope>
    <source>
        <strain evidence="1">ISS653</strain>
    </source>
</reference>
<evidence type="ECO:0000313" key="2">
    <source>
        <dbReference type="Proteomes" id="UP000356253"/>
    </source>
</evidence>
<comment type="caution">
    <text evidence="1">The sequence shown here is derived from an EMBL/GenBank/DDBJ whole genome shotgun (WGS) entry which is preliminary data.</text>
</comment>
<dbReference type="Proteomes" id="UP000356253">
    <property type="component" value="Unassembled WGS sequence"/>
</dbReference>
<keyword evidence="2" id="KW-1185">Reference proteome</keyword>
<organism evidence="1 2">
    <name type="scientific">Mesonia oceanica</name>
    <dbReference type="NCBI Taxonomy" id="2687242"/>
    <lineage>
        <taxon>Bacteria</taxon>
        <taxon>Pseudomonadati</taxon>
        <taxon>Bacteroidota</taxon>
        <taxon>Flavobacteriia</taxon>
        <taxon>Flavobacteriales</taxon>
        <taxon>Flavobacteriaceae</taxon>
        <taxon>Mesonia</taxon>
    </lineage>
</organism>
<evidence type="ECO:0000313" key="1">
    <source>
        <dbReference type="EMBL" id="VVV00712.1"/>
    </source>
</evidence>
<protein>
    <submittedName>
        <fullName evidence="1">Uncharacterized protein</fullName>
    </submittedName>
</protein>